<dbReference type="AlphaFoldDB" id="A0AAV4QNN5"/>
<protein>
    <submittedName>
        <fullName evidence="1">Uncharacterized protein</fullName>
    </submittedName>
</protein>
<reference evidence="1 2" key="1">
    <citation type="submission" date="2021-06" db="EMBL/GenBank/DDBJ databases">
        <title>Caerostris extrusa draft genome.</title>
        <authorList>
            <person name="Kono N."/>
            <person name="Arakawa K."/>
        </authorList>
    </citation>
    <scope>NUCLEOTIDE SEQUENCE [LARGE SCALE GENOMIC DNA]</scope>
</reference>
<evidence type="ECO:0000313" key="2">
    <source>
        <dbReference type="Proteomes" id="UP001054945"/>
    </source>
</evidence>
<organism evidence="1 2">
    <name type="scientific">Caerostris extrusa</name>
    <name type="common">Bark spider</name>
    <name type="synonym">Caerostris bankana</name>
    <dbReference type="NCBI Taxonomy" id="172846"/>
    <lineage>
        <taxon>Eukaryota</taxon>
        <taxon>Metazoa</taxon>
        <taxon>Ecdysozoa</taxon>
        <taxon>Arthropoda</taxon>
        <taxon>Chelicerata</taxon>
        <taxon>Arachnida</taxon>
        <taxon>Araneae</taxon>
        <taxon>Araneomorphae</taxon>
        <taxon>Entelegynae</taxon>
        <taxon>Araneoidea</taxon>
        <taxon>Araneidae</taxon>
        <taxon>Caerostris</taxon>
    </lineage>
</organism>
<sequence>MSSQFRRFVSHGNHAFVLFEKYLSSVEKAGIRTLIENKLRSFTSELVTECNVEIQIVKQPFDIRTPRKEYLFFADYFRNVRRQCFLSNSCCDLLNEATNRV</sequence>
<dbReference type="EMBL" id="BPLR01006412">
    <property type="protein sequence ID" value="GIY09650.1"/>
    <property type="molecule type" value="Genomic_DNA"/>
</dbReference>
<dbReference type="Proteomes" id="UP001054945">
    <property type="component" value="Unassembled WGS sequence"/>
</dbReference>
<gene>
    <name evidence="1" type="ORF">CEXT_641651</name>
</gene>
<keyword evidence="2" id="KW-1185">Reference proteome</keyword>
<proteinExistence type="predicted"/>
<evidence type="ECO:0000313" key="1">
    <source>
        <dbReference type="EMBL" id="GIY09650.1"/>
    </source>
</evidence>
<accession>A0AAV4QNN5</accession>
<comment type="caution">
    <text evidence="1">The sequence shown here is derived from an EMBL/GenBank/DDBJ whole genome shotgun (WGS) entry which is preliminary data.</text>
</comment>
<name>A0AAV4QNN5_CAEEX</name>